<dbReference type="RefSeq" id="WP_104356286.1">
    <property type="nucleotide sequence ID" value="NZ_CP064338.1"/>
</dbReference>
<keyword evidence="2" id="KW-0732">Signal</keyword>
<reference evidence="3 4" key="1">
    <citation type="submission" date="2018-02" db="EMBL/GenBank/DDBJ databases">
        <title>Reclassifiation of [Polyangium] brachysporum DSM 7029 as Guopingzhaonella breviflexa gen. nov., sp. nov., a member of the family Comamonadaceae.</title>
        <authorList>
            <person name="Tang B."/>
        </authorList>
    </citation>
    <scope>NUCLEOTIDE SEQUENCE [LARGE SCALE GENOMIC DNA]</scope>
    <source>
        <strain evidence="3 4">DSM 15344</strain>
    </source>
</reference>
<proteinExistence type="predicted"/>
<keyword evidence="4" id="KW-1185">Reference proteome</keyword>
<name>A0A2S5T7P8_9BURK</name>
<gene>
    <name evidence="3" type="ORF">C1702_03410</name>
</gene>
<feature type="signal peptide" evidence="2">
    <location>
        <begin position="1"/>
        <end position="24"/>
    </location>
</feature>
<feature type="region of interest" description="Disordered" evidence="1">
    <location>
        <begin position="65"/>
        <end position="87"/>
    </location>
</feature>
<feature type="region of interest" description="Disordered" evidence="1">
    <location>
        <begin position="147"/>
        <end position="167"/>
    </location>
</feature>
<sequence>MRRPALPLLAAAWLAAGLAGPALAGAMQTIYQQRLPDGRVVLSDRPAPGAVIERDWVFEPEDPAQAAARREAAEARHRATEERARQAAVERERLQHQLELERLRREQLALQMELERERLARPADPPPVIWVPGPHRPWLPGVRHLPRSPWEPALVPPAPPRPARLAP</sequence>
<evidence type="ECO:0000256" key="1">
    <source>
        <dbReference type="SAM" id="MobiDB-lite"/>
    </source>
</evidence>
<feature type="compositionally biased region" description="Pro residues" evidence="1">
    <location>
        <begin position="154"/>
        <end position="167"/>
    </location>
</feature>
<organism evidence="3 4">
    <name type="scientific">Caldimonas thermodepolymerans</name>
    <dbReference type="NCBI Taxonomy" id="215580"/>
    <lineage>
        <taxon>Bacteria</taxon>
        <taxon>Pseudomonadati</taxon>
        <taxon>Pseudomonadota</taxon>
        <taxon>Betaproteobacteria</taxon>
        <taxon>Burkholderiales</taxon>
        <taxon>Sphaerotilaceae</taxon>
        <taxon>Caldimonas</taxon>
    </lineage>
</organism>
<evidence type="ECO:0000313" key="3">
    <source>
        <dbReference type="EMBL" id="PPE71025.1"/>
    </source>
</evidence>
<evidence type="ECO:0000256" key="2">
    <source>
        <dbReference type="SAM" id="SignalP"/>
    </source>
</evidence>
<dbReference type="EMBL" id="PSNY01000003">
    <property type="protein sequence ID" value="PPE71025.1"/>
    <property type="molecule type" value="Genomic_DNA"/>
</dbReference>
<accession>A0A2S5T7P8</accession>
<feature type="chain" id="PRO_5043983049" evidence="2">
    <location>
        <begin position="25"/>
        <end position="167"/>
    </location>
</feature>
<dbReference type="Proteomes" id="UP000239406">
    <property type="component" value="Unassembled WGS sequence"/>
</dbReference>
<comment type="caution">
    <text evidence="3">The sequence shown here is derived from an EMBL/GenBank/DDBJ whole genome shotgun (WGS) entry which is preliminary data.</text>
</comment>
<protein>
    <submittedName>
        <fullName evidence="3">Uncharacterized protein</fullName>
    </submittedName>
</protein>
<feature type="compositionally biased region" description="Basic and acidic residues" evidence="1">
    <location>
        <begin position="68"/>
        <end position="87"/>
    </location>
</feature>
<evidence type="ECO:0000313" key="4">
    <source>
        <dbReference type="Proteomes" id="UP000239406"/>
    </source>
</evidence>
<dbReference type="AlphaFoldDB" id="A0A2S5T7P8"/>